<feature type="region of interest" description="Disordered" evidence="1">
    <location>
        <begin position="542"/>
        <end position="594"/>
    </location>
</feature>
<evidence type="ECO:0000313" key="3">
    <source>
        <dbReference type="Proteomes" id="UP000054560"/>
    </source>
</evidence>
<feature type="compositionally biased region" description="Polar residues" evidence="1">
    <location>
        <begin position="30"/>
        <end position="50"/>
    </location>
</feature>
<feature type="compositionally biased region" description="Low complexity" evidence="1">
    <location>
        <begin position="489"/>
        <end position="498"/>
    </location>
</feature>
<feature type="region of interest" description="Disordered" evidence="1">
    <location>
        <begin position="1"/>
        <end position="57"/>
    </location>
</feature>
<feature type="compositionally biased region" description="Polar residues" evidence="1">
    <location>
        <begin position="438"/>
        <end position="453"/>
    </location>
</feature>
<organism evidence="2 3">
    <name type="scientific">Sphaeroforma arctica JP610</name>
    <dbReference type="NCBI Taxonomy" id="667725"/>
    <lineage>
        <taxon>Eukaryota</taxon>
        <taxon>Ichthyosporea</taxon>
        <taxon>Ichthyophonida</taxon>
        <taxon>Sphaeroforma</taxon>
    </lineage>
</organism>
<dbReference type="Proteomes" id="UP000054560">
    <property type="component" value="Unassembled WGS sequence"/>
</dbReference>
<sequence>MLVPETPAKQTTECAGTDEPQAKSSDRYTDSNCGKRSSMYEKNSTNTTEGSVPEPGVSIAYSTNDVLGVDHPAVEQSLSHGSATTISSYADVFFPVQRNPVSETTTAPTDSKISSIANTDLYEKDVDSKNMGAVEKNTHTNISSVKKSRSSLSQGSSFSKPGQQPQQYQQLQHHSFKTLLETSRSISQPQAHSVHTPPFTYTNPPVHAPSLKLGSPAHTANNKNGPVSAPIISELTNSAVSRISSEKHNTKGSIHTGVKRMASSRSLSKMFSTSSLTVLHENAARTANIYEEARPGSHTPPSPRRGSLTVMSPLMLTRKNSLEVHGSPSTLQRRNSLEVPLDRRMSVEFRPTDMDKRVERTSLCGDDLFASMGDDHSHIRRTSSPSLVLDHNLASTSAPTLPPVSNSNIMSMDLKTVGAIRDRRSSLSMSSRDSLTSVGSASSLAYTEHTSASPREPRLPAASYKRTHSDSESSVTGHVHKKRHLSTNGAGAHLAGLANTSTRPEKLIVTYNDEESGATVTKDVEEDVEDIVLPCPKRSSSIVSEHGERPLRKFSIGPSPTRVHTDSMSTILSKDDDSEKKESGGNKKSTVTML</sequence>
<evidence type="ECO:0000256" key="1">
    <source>
        <dbReference type="SAM" id="MobiDB-lite"/>
    </source>
</evidence>
<evidence type="ECO:0000313" key="2">
    <source>
        <dbReference type="EMBL" id="KNC83085.1"/>
    </source>
</evidence>
<feature type="compositionally biased region" description="Basic and acidic residues" evidence="1">
    <location>
        <begin position="20"/>
        <end position="29"/>
    </location>
</feature>
<feature type="compositionally biased region" description="Low complexity" evidence="1">
    <location>
        <begin position="150"/>
        <end position="172"/>
    </location>
</feature>
<feature type="compositionally biased region" description="Polar residues" evidence="1">
    <location>
        <begin position="180"/>
        <end position="203"/>
    </location>
</feature>
<feature type="compositionally biased region" description="Low complexity" evidence="1">
    <location>
        <begin position="426"/>
        <end position="437"/>
    </location>
</feature>
<dbReference type="RefSeq" id="XP_014156987.1">
    <property type="nucleotide sequence ID" value="XM_014301512.1"/>
</dbReference>
<keyword evidence="3" id="KW-1185">Reference proteome</keyword>
<proteinExistence type="predicted"/>
<feature type="region of interest" description="Disordered" evidence="1">
    <location>
        <begin position="129"/>
        <end position="227"/>
    </location>
</feature>
<dbReference type="GeneID" id="25905148"/>
<dbReference type="EMBL" id="KQ241865">
    <property type="protein sequence ID" value="KNC83085.1"/>
    <property type="molecule type" value="Genomic_DNA"/>
</dbReference>
<dbReference type="AlphaFoldDB" id="A0A0L0G1Z1"/>
<name>A0A0L0G1Z1_9EUKA</name>
<protein>
    <submittedName>
        <fullName evidence="2">Uncharacterized protein</fullName>
    </submittedName>
</protein>
<feature type="region of interest" description="Disordered" evidence="1">
    <location>
        <begin position="425"/>
        <end position="498"/>
    </location>
</feature>
<reference evidence="2 3" key="1">
    <citation type="submission" date="2011-02" db="EMBL/GenBank/DDBJ databases">
        <title>The Genome Sequence of Sphaeroforma arctica JP610.</title>
        <authorList>
            <consortium name="The Broad Institute Genome Sequencing Platform"/>
            <person name="Russ C."/>
            <person name="Cuomo C."/>
            <person name="Young S.K."/>
            <person name="Zeng Q."/>
            <person name="Gargeya S."/>
            <person name="Alvarado L."/>
            <person name="Berlin A."/>
            <person name="Chapman S.B."/>
            <person name="Chen Z."/>
            <person name="Freedman E."/>
            <person name="Gellesch M."/>
            <person name="Goldberg J."/>
            <person name="Griggs A."/>
            <person name="Gujja S."/>
            <person name="Heilman E."/>
            <person name="Heiman D."/>
            <person name="Howarth C."/>
            <person name="Mehta T."/>
            <person name="Neiman D."/>
            <person name="Pearson M."/>
            <person name="Roberts A."/>
            <person name="Saif S."/>
            <person name="Shea T."/>
            <person name="Shenoy N."/>
            <person name="Sisk P."/>
            <person name="Stolte C."/>
            <person name="Sykes S."/>
            <person name="White J."/>
            <person name="Yandava C."/>
            <person name="Burger G."/>
            <person name="Gray M.W."/>
            <person name="Holland P.W.H."/>
            <person name="King N."/>
            <person name="Lang F.B.F."/>
            <person name="Roger A.J."/>
            <person name="Ruiz-Trillo I."/>
            <person name="Haas B."/>
            <person name="Nusbaum C."/>
            <person name="Birren B."/>
        </authorList>
    </citation>
    <scope>NUCLEOTIDE SEQUENCE [LARGE SCALE GENOMIC DNA]</scope>
    <source>
        <strain evidence="2 3">JP610</strain>
    </source>
</reference>
<feature type="compositionally biased region" description="Basic and acidic residues" evidence="1">
    <location>
        <begin position="573"/>
        <end position="585"/>
    </location>
</feature>
<accession>A0A0L0G1Z1</accession>
<gene>
    <name evidence="2" type="ORF">SARC_04644</name>
</gene>